<feature type="region of interest" description="Disordered" evidence="1">
    <location>
        <begin position="224"/>
        <end position="258"/>
    </location>
</feature>
<feature type="region of interest" description="Disordered" evidence="1">
    <location>
        <begin position="84"/>
        <end position="140"/>
    </location>
</feature>
<dbReference type="Proteomes" id="UP000680866">
    <property type="component" value="Chromosome"/>
</dbReference>
<sequence length="335" mass="33534">MSTGQSREVDLDLLADYVGGALEGTPEEATVARLIADDDRWAGAHEALLVASGAVTADLADWGAASETMPADVTARISTALADAARVPSARPATESESAPDEPADPVGTPAAGTDESTNRRLTVVPGGRSGSGDRAAVRSRRMRRWAAPAAIAAGVVAFASFGVAQLGGNNTSTQDTSAAGGAERATAAAPDVNGPFAATEGAGPQRLASGIDYDPTTLRSILDATDRTTLSTTPDSAAGPDQASPPTGPEPLAAPGLEGLSGEAALLTCFDAVAGEHARGPVAVDLVDYAAFQGTPALVVLFTDSGGQRWVWVAGPACGQPGSGADTRYRASVG</sequence>
<protein>
    <submittedName>
        <fullName evidence="3">Uncharacterized protein</fullName>
    </submittedName>
</protein>
<evidence type="ECO:0000256" key="1">
    <source>
        <dbReference type="SAM" id="MobiDB-lite"/>
    </source>
</evidence>
<dbReference type="EMBL" id="AP023359">
    <property type="protein sequence ID" value="BCJ65488.1"/>
    <property type="molecule type" value="Genomic_DNA"/>
</dbReference>
<dbReference type="AlphaFoldDB" id="A0A810N1D2"/>
<keyword evidence="2" id="KW-0812">Transmembrane</keyword>
<keyword evidence="2" id="KW-1133">Transmembrane helix</keyword>
<accession>A0A810N1D2</accession>
<keyword evidence="4" id="KW-1185">Reference proteome</keyword>
<keyword evidence="2" id="KW-0472">Membrane</keyword>
<proteinExistence type="predicted"/>
<evidence type="ECO:0000313" key="4">
    <source>
        <dbReference type="Proteomes" id="UP000680866"/>
    </source>
</evidence>
<feature type="transmembrane region" description="Helical" evidence="2">
    <location>
        <begin position="146"/>
        <end position="165"/>
    </location>
</feature>
<organism evidence="3 4">
    <name type="scientific">Polymorphospora rubra</name>
    <dbReference type="NCBI Taxonomy" id="338584"/>
    <lineage>
        <taxon>Bacteria</taxon>
        <taxon>Bacillati</taxon>
        <taxon>Actinomycetota</taxon>
        <taxon>Actinomycetes</taxon>
        <taxon>Micromonosporales</taxon>
        <taxon>Micromonosporaceae</taxon>
        <taxon>Polymorphospora</taxon>
    </lineage>
</organism>
<feature type="region of interest" description="Disordered" evidence="1">
    <location>
        <begin position="172"/>
        <end position="212"/>
    </location>
</feature>
<feature type="compositionally biased region" description="Low complexity" evidence="1">
    <location>
        <begin position="179"/>
        <end position="190"/>
    </location>
</feature>
<evidence type="ECO:0000313" key="3">
    <source>
        <dbReference type="EMBL" id="BCJ65488.1"/>
    </source>
</evidence>
<dbReference type="KEGG" id="pry:Prubr_25090"/>
<reference evidence="3" key="1">
    <citation type="submission" date="2020-08" db="EMBL/GenBank/DDBJ databases">
        <title>Whole genome shotgun sequence of Polymorphospora rubra NBRC 101157.</title>
        <authorList>
            <person name="Komaki H."/>
            <person name="Tamura T."/>
        </authorList>
    </citation>
    <scope>NUCLEOTIDE SEQUENCE</scope>
    <source>
        <strain evidence="3">NBRC 101157</strain>
    </source>
</reference>
<evidence type="ECO:0000256" key="2">
    <source>
        <dbReference type="SAM" id="Phobius"/>
    </source>
</evidence>
<name>A0A810N1D2_9ACTN</name>
<gene>
    <name evidence="3" type="ORF">Prubr_25090</name>
</gene>
<dbReference type="RefSeq" id="WP_212824969.1">
    <property type="nucleotide sequence ID" value="NZ_AP023359.1"/>
</dbReference>